<feature type="compositionally biased region" description="Gly residues" evidence="1">
    <location>
        <begin position="1"/>
        <end position="14"/>
    </location>
</feature>
<dbReference type="InterPro" id="IPR053135">
    <property type="entry name" value="AKR2_Oxidoreductase"/>
</dbReference>
<dbReference type="PANTHER" id="PTHR43312:SF1">
    <property type="entry name" value="NADP-DEPENDENT OXIDOREDUCTASE DOMAIN-CONTAINING PROTEIN"/>
    <property type="match status" value="1"/>
</dbReference>
<dbReference type="InterPro" id="IPR036812">
    <property type="entry name" value="NAD(P)_OxRdtase_dom_sf"/>
</dbReference>
<sequence>MRPPGDRGGVGVRAGGAASTLPTRAAQGSVGRMEKRVLGRTGRSVGVVGLGCWQLGGDWGDVGDDDALAVLDAAVADGVTFLDTADVYGDGRSERLVGKFLQAQRAAGGEVPTVATKMGRRAAPHDADAYTLDAFRAWNDRSRENLGVDTLDLVQLHCPPTEVYSRDAVYDALETLVQEERIAAYGVSVETVDEALTAIARPNVASVQIILNVFRRKPLERVLPAALEAGVGIIARVPLASGLLSGKYDASTQFAENDHRTYNRQGEAFDVGETFAGVPFEVGVAAAQEVAEIGRRVAPDATTAQLALRWIVDQPGVSTVIPGARNGEQARANAAAAALAPLDAEALAALEDVYDRSIREHVHGRW</sequence>
<comment type="caution">
    <text evidence="3">The sequence shown here is derived from an EMBL/GenBank/DDBJ whole genome shotgun (WGS) entry which is preliminary data.</text>
</comment>
<accession>A0A4Y3L2B4</accession>
<proteinExistence type="predicted"/>
<protein>
    <submittedName>
        <fullName evidence="3">Oxidoreductase</fullName>
    </submittedName>
</protein>
<dbReference type="AlphaFoldDB" id="A0A4Y3L2B4"/>
<dbReference type="Gene3D" id="3.20.20.100">
    <property type="entry name" value="NADP-dependent oxidoreductase domain"/>
    <property type="match status" value="1"/>
</dbReference>
<organism evidence="3 4">
    <name type="scientific">Cellulomonas cellasea</name>
    <dbReference type="NCBI Taxonomy" id="43670"/>
    <lineage>
        <taxon>Bacteria</taxon>
        <taxon>Bacillati</taxon>
        <taxon>Actinomycetota</taxon>
        <taxon>Actinomycetes</taxon>
        <taxon>Micrococcales</taxon>
        <taxon>Cellulomonadaceae</taxon>
        <taxon>Cellulomonas</taxon>
    </lineage>
</organism>
<dbReference type="InterPro" id="IPR023210">
    <property type="entry name" value="NADP_OxRdtase_dom"/>
</dbReference>
<feature type="domain" description="NADP-dependent oxidoreductase" evidence="2">
    <location>
        <begin position="48"/>
        <end position="354"/>
    </location>
</feature>
<dbReference type="SUPFAM" id="SSF51430">
    <property type="entry name" value="NAD(P)-linked oxidoreductase"/>
    <property type="match status" value="1"/>
</dbReference>
<feature type="region of interest" description="Disordered" evidence="1">
    <location>
        <begin position="1"/>
        <end position="32"/>
    </location>
</feature>
<dbReference type="Proteomes" id="UP000317046">
    <property type="component" value="Unassembled WGS sequence"/>
</dbReference>
<dbReference type="EMBL" id="BJLR01000036">
    <property type="protein sequence ID" value="GEA89806.1"/>
    <property type="molecule type" value="Genomic_DNA"/>
</dbReference>
<keyword evidence="4" id="KW-1185">Reference proteome</keyword>
<evidence type="ECO:0000313" key="3">
    <source>
        <dbReference type="EMBL" id="GEA89806.1"/>
    </source>
</evidence>
<evidence type="ECO:0000256" key="1">
    <source>
        <dbReference type="SAM" id="MobiDB-lite"/>
    </source>
</evidence>
<evidence type="ECO:0000313" key="4">
    <source>
        <dbReference type="Proteomes" id="UP000317046"/>
    </source>
</evidence>
<dbReference type="PANTHER" id="PTHR43312">
    <property type="entry name" value="D-THREO-ALDOSE 1-DEHYDROGENASE"/>
    <property type="match status" value="1"/>
</dbReference>
<dbReference type="Pfam" id="PF00248">
    <property type="entry name" value="Aldo_ket_red"/>
    <property type="match status" value="1"/>
</dbReference>
<evidence type="ECO:0000259" key="2">
    <source>
        <dbReference type="Pfam" id="PF00248"/>
    </source>
</evidence>
<reference evidence="3" key="1">
    <citation type="submission" date="2019-06" db="EMBL/GenBank/DDBJ databases">
        <title>Whole genome shotgun sequence of Cellulomonas cellasea NBRC 3753.</title>
        <authorList>
            <person name="Hosoyama A."/>
            <person name="Uohara A."/>
            <person name="Ohji S."/>
            <person name="Ichikawa N."/>
        </authorList>
    </citation>
    <scope>NUCLEOTIDE SEQUENCE [LARGE SCALE GENOMIC DNA]</scope>
    <source>
        <strain evidence="3">NBRC 3753</strain>
    </source>
</reference>
<name>A0A4Y3L2B4_9CELL</name>
<gene>
    <name evidence="3" type="ORF">CCE01nite_37550</name>
</gene>
<dbReference type="CDD" id="cd19086">
    <property type="entry name" value="AKR_AKR11C1"/>
    <property type="match status" value="1"/>
</dbReference>